<evidence type="ECO:0000313" key="2">
    <source>
        <dbReference type="EMBL" id="ERM97304.1"/>
    </source>
</evidence>
<dbReference type="Gramene" id="ERM97304">
    <property type="protein sequence ID" value="ERM97304"/>
    <property type="gene ID" value="AMTR_s00073p00032280"/>
</dbReference>
<feature type="region of interest" description="Disordered" evidence="1">
    <location>
        <begin position="22"/>
        <end position="41"/>
    </location>
</feature>
<dbReference type="HOGENOM" id="CLU_2708151_0_0_1"/>
<reference evidence="3" key="1">
    <citation type="journal article" date="2013" name="Science">
        <title>The Amborella genome and the evolution of flowering plants.</title>
        <authorList>
            <consortium name="Amborella Genome Project"/>
        </authorList>
    </citation>
    <scope>NUCLEOTIDE SEQUENCE [LARGE SCALE GENOMIC DNA]</scope>
</reference>
<name>W1NRH6_AMBTC</name>
<organism evidence="2 3">
    <name type="scientific">Amborella trichopoda</name>
    <dbReference type="NCBI Taxonomy" id="13333"/>
    <lineage>
        <taxon>Eukaryota</taxon>
        <taxon>Viridiplantae</taxon>
        <taxon>Streptophyta</taxon>
        <taxon>Embryophyta</taxon>
        <taxon>Tracheophyta</taxon>
        <taxon>Spermatophyta</taxon>
        <taxon>Magnoliopsida</taxon>
        <taxon>Amborellales</taxon>
        <taxon>Amborellaceae</taxon>
        <taxon>Amborella</taxon>
    </lineage>
</organism>
<protein>
    <submittedName>
        <fullName evidence="2">Uncharacterized protein</fullName>
    </submittedName>
</protein>
<dbReference type="EMBL" id="KI396509">
    <property type="protein sequence ID" value="ERM97304.1"/>
    <property type="molecule type" value="Genomic_DNA"/>
</dbReference>
<sequence length="73" mass="8791">MGLLLPEISSLSCLGRVKRKGVSERDKRARRKRQKKEPYKYKKERKAEKFFECIWRWSCEEGEEMEKGVVLEI</sequence>
<gene>
    <name evidence="2" type="ORF">AMTR_s00073p00032280</name>
</gene>
<keyword evidence="3" id="KW-1185">Reference proteome</keyword>
<dbReference type="Proteomes" id="UP000017836">
    <property type="component" value="Unassembled WGS sequence"/>
</dbReference>
<proteinExistence type="predicted"/>
<evidence type="ECO:0000313" key="3">
    <source>
        <dbReference type="Proteomes" id="UP000017836"/>
    </source>
</evidence>
<accession>W1NRH6</accession>
<evidence type="ECO:0000256" key="1">
    <source>
        <dbReference type="SAM" id="MobiDB-lite"/>
    </source>
</evidence>
<dbReference type="AlphaFoldDB" id="W1NRH6"/>